<keyword evidence="2" id="KW-1185">Reference proteome</keyword>
<sequence>MQHPPFDNRISKTCYAIVFTPSRRRSRFPENCVEIKESAKAALEAAAPEQHRHPAHVIGPSRSSEGVRLYYLIDWLDGS</sequence>
<protein>
    <submittedName>
        <fullName evidence="1">Uncharacterized protein</fullName>
    </submittedName>
</protein>
<gene>
    <name evidence="1" type="ORF">L0Y14_14905</name>
</gene>
<name>A0A9J6ZXF5_9GAMM</name>
<accession>A0A9J6ZXF5</accession>
<organism evidence="1 2">
    <name type="scientific">Candidatus Endoriftia persephonae</name>
    <dbReference type="NCBI Taxonomy" id="393765"/>
    <lineage>
        <taxon>Bacteria</taxon>
        <taxon>Pseudomonadati</taxon>
        <taxon>Pseudomonadota</taxon>
        <taxon>Gammaproteobacteria</taxon>
        <taxon>Chromatiales</taxon>
        <taxon>Sedimenticolaceae</taxon>
        <taxon>Candidatus Endoriftia</taxon>
    </lineage>
</organism>
<dbReference type="RefSeq" id="WP_006475110.1">
    <property type="nucleotide sequence ID" value="NZ_CP090569.1"/>
</dbReference>
<dbReference type="EMBL" id="CP090569">
    <property type="protein sequence ID" value="USF87389.1"/>
    <property type="molecule type" value="Genomic_DNA"/>
</dbReference>
<dbReference type="Proteomes" id="UP001056649">
    <property type="component" value="Chromosome"/>
</dbReference>
<reference evidence="1" key="1">
    <citation type="journal article" date="2022" name="Mol. Ecol. Resour.">
        <title>The complete and closed genome of the facultative generalist Candidatus Endoriftia persephone from deep-sea hydrothermal vents.</title>
        <authorList>
            <person name="de Oliveira A.L."/>
            <person name="Srivastava A."/>
            <person name="Espada-Hinojosa S."/>
            <person name="Bright M."/>
        </authorList>
    </citation>
    <scope>NUCLEOTIDE SEQUENCE</scope>
    <source>
        <strain evidence="1">Tica-EPR-9o50.N</strain>
    </source>
</reference>
<dbReference type="AlphaFoldDB" id="A0A9J6ZXF5"/>
<dbReference type="KEGG" id="eps:L0Y14_14905"/>
<proteinExistence type="predicted"/>
<evidence type="ECO:0000313" key="1">
    <source>
        <dbReference type="EMBL" id="USF87389.1"/>
    </source>
</evidence>
<evidence type="ECO:0000313" key="2">
    <source>
        <dbReference type="Proteomes" id="UP001056649"/>
    </source>
</evidence>